<organism evidence="4">
    <name type="scientific">Selaginella moellendorffii</name>
    <name type="common">Spikemoss</name>
    <dbReference type="NCBI Taxonomy" id="88036"/>
    <lineage>
        <taxon>Eukaryota</taxon>
        <taxon>Viridiplantae</taxon>
        <taxon>Streptophyta</taxon>
        <taxon>Embryophyta</taxon>
        <taxon>Tracheophyta</taxon>
        <taxon>Lycopodiopsida</taxon>
        <taxon>Selaginellales</taxon>
        <taxon>Selaginellaceae</taxon>
        <taxon>Selaginella</taxon>
    </lineage>
</organism>
<gene>
    <name evidence="3" type="ORF">SELMODRAFT_416379</name>
</gene>
<name>D8RZ36_SELML</name>
<dbReference type="InterPro" id="IPR003609">
    <property type="entry name" value="Pan_app"/>
</dbReference>
<dbReference type="Pfam" id="PF00024">
    <property type="entry name" value="PAN_1"/>
    <property type="match status" value="1"/>
</dbReference>
<accession>D8RZ36</accession>
<proteinExistence type="predicted"/>
<keyword evidence="4" id="KW-1185">Reference proteome</keyword>
<sequence length="184" mass="19998">MTTTARSKFFLSLLILWKFSALQASGRALSQARILPEEPSSKSASPAAAGVSLEGKWDHNYSCIFDTGKAFTYLHIAYVTYFNITSKAPTVCSPADCLDSCTNDCSCSAVVFDAPTSSCYQYHDYIPVQSIPFIPVRSRDTITAYIKVQNGYSSSTPPPIPASSLASFAILGLWVAAALNWVLW</sequence>
<dbReference type="HOGENOM" id="CLU_1470595_0_0_1"/>
<protein>
    <recommendedName>
        <fullName evidence="2">Apple domain-containing protein</fullName>
    </recommendedName>
</protein>
<evidence type="ECO:0000256" key="1">
    <source>
        <dbReference type="SAM" id="SignalP"/>
    </source>
</evidence>
<dbReference type="Proteomes" id="UP000001514">
    <property type="component" value="Unassembled WGS sequence"/>
</dbReference>
<dbReference type="InParanoid" id="D8RZ36"/>
<dbReference type="Gramene" id="EFJ22677">
    <property type="protein sequence ID" value="EFJ22677"/>
    <property type="gene ID" value="SELMODRAFT_416379"/>
</dbReference>
<dbReference type="AlphaFoldDB" id="D8RZ36"/>
<feature type="domain" description="Apple" evidence="2">
    <location>
        <begin position="87"/>
        <end position="124"/>
    </location>
</feature>
<feature type="chain" id="PRO_5003122254" description="Apple domain-containing protein" evidence="1">
    <location>
        <begin position="25"/>
        <end position="184"/>
    </location>
</feature>
<feature type="signal peptide" evidence="1">
    <location>
        <begin position="1"/>
        <end position="24"/>
    </location>
</feature>
<dbReference type="EMBL" id="GL377595">
    <property type="protein sequence ID" value="EFJ22677.1"/>
    <property type="molecule type" value="Genomic_DNA"/>
</dbReference>
<evidence type="ECO:0000259" key="2">
    <source>
        <dbReference type="Pfam" id="PF00024"/>
    </source>
</evidence>
<keyword evidence="1" id="KW-0732">Signal</keyword>
<evidence type="ECO:0000313" key="4">
    <source>
        <dbReference type="Proteomes" id="UP000001514"/>
    </source>
</evidence>
<evidence type="ECO:0000313" key="3">
    <source>
        <dbReference type="EMBL" id="EFJ22677.1"/>
    </source>
</evidence>
<reference evidence="3 4" key="1">
    <citation type="journal article" date="2011" name="Science">
        <title>The Selaginella genome identifies genetic changes associated with the evolution of vascular plants.</title>
        <authorList>
            <person name="Banks J.A."/>
            <person name="Nishiyama T."/>
            <person name="Hasebe M."/>
            <person name="Bowman J.L."/>
            <person name="Gribskov M."/>
            <person name="dePamphilis C."/>
            <person name="Albert V.A."/>
            <person name="Aono N."/>
            <person name="Aoyama T."/>
            <person name="Ambrose B.A."/>
            <person name="Ashton N.W."/>
            <person name="Axtell M.J."/>
            <person name="Barker E."/>
            <person name="Barker M.S."/>
            <person name="Bennetzen J.L."/>
            <person name="Bonawitz N.D."/>
            <person name="Chapple C."/>
            <person name="Cheng C."/>
            <person name="Correa L.G."/>
            <person name="Dacre M."/>
            <person name="DeBarry J."/>
            <person name="Dreyer I."/>
            <person name="Elias M."/>
            <person name="Engstrom E.M."/>
            <person name="Estelle M."/>
            <person name="Feng L."/>
            <person name="Finet C."/>
            <person name="Floyd S.K."/>
            <person name="Frommer W.B."/>
            <person name="Fujita T."/>
            <person name="Gramzow L."/>
            <person name="Gutensohn M."/>
            <person name="Harholt J."/>
            <person name="Hattori M."/>
            <person name="Heyl A."/>
            <person name="Hirai T."/>
            <person name="Hiwatashi Y."/>
            <person name="Ishikawa M."/>
            <person name="Iwata M."/>
            <person name="Karol K.G."/>
            <person name="Koehler B."/>
            <person name="Kolukisaoglu U."/>
            <person name="Kubo M."/>
            <person name="Kurata T."/>
            <person name="Lalonde S."/>
            <person name="Li K."/>
            <person name="Li Y."/>
            <person name="Litt A."/>
            <person name="Lyons E."/>
            <person name="Manning G."/>
            <person name="Maruyama T."/>
            <person name="Michael T.P."/>
            <person name="Mikami K."/>
            <person name="Miyazaki S."/>
            <person name="Morinaga S."/>
            <person name="Murata T."/>
            <person name="Mueller-Roeber B."/>
            <person name="Nelson D.R."/>
            <person name="Obara M."/>
            <person name="Oguri Y."/>
            <person name="Olmstead R.G."/>
            <person name="Onodera N."/>
            <person name="Petersen B.L."/>
            <person name="Pils B."/>
            <person name="Prigge M."/>
            <person name="Rensing S.A."/>
            <person name="Riano-Pachon D.M."/>
            <person name="Roberts A.W."/>
            <person name="Sato Y."/>
            <person name="Scheller H.V."/>
            <person name="Schulz B."/>
            <person name="Schulz C."/>
            <person name="Shakirov E.V."/>
            <person name="Shibagaki N."/>
            <person name="Shinohara N."/>
            <person name="Shippen D.E."/>
            <person name="Soerensen I."/>
            <person name="Sotooka R."/>
            <person name="Sugimoto N."/>
            <person name="Sugita M."/>
            <person name="Sumikawa N."/>
            <person name="Tanurdzic M."/>
            <person name="Theissen G."/>
            <person name="Ulvskov P."/>
            <person name="Wakazuki S."/>
            <person name="Weng J.K."/>
            <person name="Willats W.W."/>
            <person name="Wipf D."/>
            <person name="Wolf P.G."/>
            <person name="Yang L."/>
            <person name="Zimmer A.D."/>
            <person name="Zhu Q."/>
            <person name="Mitros T."/>
            <person name="Hellsten U."/>
            <person name="Loque D."/>
            <person name="Otillar R."/>
            <person name="Salamov A."/>
            <person name="Schmutz J."/>
            <person name="Shapiro H."/>
            <person name="Lindquist E."/>
            <person name="Lucas S."/>
            <person name="Rokhsar D."/>
            <person name="Grigoriev I.V."/>
        </authorList>
    </citation>
    <scope>NUCLEOTIDE SEQUENCE [LARGE SCALE GENOMIC DNA]</scope>
</reference>
<dbReference type="KEGG" id="smo:SELMODRAFT_416379"/>